<evidence type="ECO:0000313" key="6">
    <source>
        <dbReference type="EMBL" id="MDA3732023.1"/>
    </source>
</evidence>
<comment type="caution">
    <text evidence="6">The sequence shown here is derived from an EMBL/GenBank/DDBJ whole genome shotgun (WGS) entry which is preliminary data.</text>
</comment>
<evidence type="ECO:0000313" key="7">
    <source>
        <dbReference type="Proteomes" id="UP001169242"/>
    </source>
</evidence>
<proteinExistence type="predicted"/>
<reference evidence="6" key="1">
    <citation type="journal article" date="2023" name="Int. J. Syst. Evol. Microbiol.">
        <title>&lt;i&gt;Holtiella tumoricola&lt;/i&gt; gen. nov. sp. nov., isolated from a human clinical sample.</title>
        <authorList>
            <person name="Allen-Vercoe E."/>
            <person name="Daigneault M.C."/>
            <person name="Vancuren S.J."/>
            <person name="Cochrane K."/>
            <person name="O'Neal L.L."/>
            <person name="Sankaranarayanan K."/>
            <person name="Lawson P.A."/>
        </authorList>
    </citation>
    <scope>NUCLEOTIDE SEQUENCE</scope>
    <source>
        <strain evidence="6">CC70A</strain>
    </source>
</reference>
<evidence type="ECO:0000256" key="5">
    <source>
        <dbReference type="SAM" id="Phobius"/>
    </source>
</evidence>
<evidence type="ECO:0000256" key="1">
    <source>
        <dbReference type="ARBA" id="ARBA00004141"/>
    </source>
</evidence>
<evidence type="ECO:0000256" key="3">
    <source>
        <dbReference type="ARBA" id="ARBA00022989"/>
    </source>
</evidence>
<keyword evidence="4 5" id="KW-0472">Membrane</keyword>
<comment type="subcellular location">
    <subcellularLocation>
        <location evidence="1">Membrane</location>
        <topology evidence="1">Multi-pass membrane protein</topology>
    </subcellularLocation>
</comment>
<keyword evidence="2 5" id="KW-0812">Transmembrane</keyword>
<dbReference type="EMBL" id="JAQIFT010000044">
    <property type="protein sequence ID" value="MDA3732023.1"/>
    <property type="molecule type" value="Genomic_DNA"/>
</dbReference>
<feature type="transmembrane region" description="Helical" evidence="5">
    <location>
        <begin position="92"/>
        <end position="112"/>
    </location>
</feature>
<dbReference type="RefSeq" id="WP_271012316.1">
    <property type="nucleotide sequence ID" value="NZ_JAQIFT010000044.1"/>
</dbReference>
<dbReference type="InterPro" id="IPR006480">
    <property type="entry name" value="Phage_holin_4_1"/>
</dbReference>
<gene>
    <name evidence="6" type="ORF">PBV87_11075</name>
</gene>
<evidence type="ECO:0000256" key="2">
    <source>
        <dbReference type="ARBA" id="ARBA00022692"/>
    </source>
</evidence>
<protein>
    <submittedName>
        <fullName evidence="6">Phage holin family protein</fullName>
    </submittedName>
</protein>
<dbReference type="Pfam" id="PF05105">
    <property type="entry name" value="Phage_holin_4_1"/>
    <property type="match status" value="1"/>
</dbReference>
<sequence length="161" mass="17713">MENLKSKVVVLFTAFNMLLTNFFGIFTPLLYVVAGLMIADLFTRAYAAGAREDEKVQSKLVIKGIYRKLGMVMLILLSLLLDYGLIQIANTLGIMVATKVIFTALTLAWIFVRELISNLENLSHAGMDLPPFIVKALNIAKDKVDSMGNAVIGGESKDENI</sequence>
<dbReference type="AlphaFoldDB" id="A0AA42DN20"/>
<feature type="transmembrane region" description="Helical" evidence="5">
    <location>
        <begin position="69"/>
        <end position="86"/>
    </location>
</feature>
<dbReference type="Proteomes" id="UP001169242">
    <property type="component" value="Unassembled WGS sequence"/>
</dbReference>
<evidence type="ECO:0000256" key="4">
    <source>
        <dbReference type="ARBA" id="ARBA00023136"/>
    </source>
</evidence>
<organism evidence="6 7">
    <name type="scientific">Holtiella tumoricola</name>
    <dbReference type="NCBI Taxonomy" id="3018743"/>
    <lineage>
        <taxon>Bacteria</taxon>
        <taxon>Bacillati</taxon>
        <taxon>Bacillota</taxon>
        <taxon>Clostridia</taxon>
        <taxon>Lachnospirales</taxon>
        <taxon>Cellulosilyticaceae</taxon>
        <taxon>Holtiella</taxon>
    </lineage>
</organism>
<keyword evidence="7" id="KW-1185">Reference proteome</keyword>
<keyword evidence="3 5" id="KW-1133">Transmembrane helix</keyword>
<dbReference type="GO" id="GO:0016020">
    <property type="term" value="C:membrane"/>
    <property type="evidence" value="ECO:0007669"/>
    <property type="project" value="UniProtKB-SubCell"/>
</dbReference>
<accession>A0AA42DN20</accession>
<name>A0AA42DN20_9FIRM</name>